<sequence length="372" mass="40568">MKLFEYQAKELFAESGIPIPQNALIGDISELNSALEKIGLPCVLKAQVLQGGRGKAGLVKFVRTKEEAQREAERILEATGKKLLVEEAVPYEREMYVSITVDAASGLAMVMACLEGGVDIEQIARTTPEKIIKEKVDMSLGLMAYQADNIMYGLGLEQSAAKEGSKILLKLYQLFVKYNAELVEINPLMILRDGTMAAADGKFNLDDNALYKQNRFSLTRDHYKSDFEYEAALDGIPYIAFEGDIGMMVAGAGLANVVLDLIHYYGGTVANYLEFGGPNYHKAQQCMKMMLKAKPKCILIATFGTIARADVMAQGIVEAVKELKPEIPIVAVIRGTGEEDAQKLLRSAGLPSLSDTEEAVRKAVEIVGGAEN</sequence>
<dbReference type="PATRIC" id="fig|49338.4.peg.363"/>
<comment type="similarity">
    <text evidence="2">Belongs to the succinate/malate CoA ligase beta subunit family.</text>
</comment>
<dbReference type="PIRSF" id="PIRSF001554">
    <property type="entry name" value="SucCS_beta"/>
    <property type="match status" value="1"/>
</dbReference>
<dbReference type="InterPro" id="IPR016102">
    <property type="entry name" value="Succinyl-CoA_synth-like"/>
</dbReference>
<feature type="domain" description="ATP-grasp" evidence="9">
    <location>
        <begin position="9"/>
        <end position="214"/>
    </location>
</feature>
<dbReference type="EMBL" id="LK996017">
    <property type="protein sequence ID" value="CDX00228.1"/>
    <property type="molecule type" value="Genomic_DNA"/>
</dbReference>
<accession>A0A098AUQ6</accession>
<dbReference type="SUPFAM" id="SSF56059">
    <property type="entry name" value="Glutathione synthetase ATP-binding domain-like"/>
    <property type="match status" value="1"/>
</dbReference>
<evidence type="ECO:0000256" key="3">
    <source>
        <dbReference type="ARBA" id="ARBA00022532"/>
    </source>
</evidence>
<dbReference type="Gene3D" id="3.30.470.20">
    <property type="entry name" value="ATP-grasp fold, B domain"/>
    <property type="match status" value="1"/>
</dbReference>
<evidence type="ECO:0000256" key="2">
    <source>
        <dbReference type="ARBA" id="ARBA00009182"/>
    </source>
</evidence>
<keyword evidence="4 10" id="KW-0436">Ligase</keyword>
<dbReference type="InterPro" id="IPR013650">
    <property type="entry name" value="ATP-grasp_succ-CoA_synth-type"/>
</dbReference>
<dbReference type="InterPro" id="IPR011761">
    <property type="entry name" value="ATP-grasp"/>
</dbReference>
<dbReference type="PANTHER" id="PTHR11815">
    <property type="entry name" value="SUCCINYL-COA SYNTHETASE BETA CHAIN"/>
    <property type="match status" value="1"/>
</dbReference>
<evidence type="ECO:0000256" key="6">
    <source>
        <dbReference type="ARBA" id="ARBA00022741"/>
    </source>
</evidence>
<dbReference type="SUPFAM" id="SSF52210">
    <property type="entry name" value="Succinyl-CoA synthetase domains"/>
    <property type="match status" value="1"/>
</dbReference>
<organism evidence="10">
    <name type="scientific">Desulfitobacterium hafniense</name>
    <name type="common">Desulfitobacterium frappieri</name>
    <dbReference type="NCBI Taxonomy" id="49338"/>
    <lineage>
        <taxon>Bacteria</taxon>
        <taxon>Bacillati</taxon>
        <taxon>Bacillota</taxon>
        <taxon>Clostridia</taxon>
        <taxon>Eubacteriales</taxon>
        <taxon>Desulfitobacteriaceae</taxon>
        <taxon>Desulfitobacterium</taxon>
    </lineage>
</organism>
<dbReference type="PROSITE" id="PS01217">
    <property type="entry name" value="SUCCINYL_COA_LIG_3"/>
    <property type="match status" value="1"/>
</dbReference>
<protein>
    <submittedName>
        <fullName evidence="10">Succinyl-CoA ligase [ADP-forming] subunit beta</fullName>
        <ecNumber evidence="10">6.2.1.5</ecNumber>
    </submittedName>
</protein>
<dbReference type="GO" id="GO:0046872">
    <property type="term" value="F:metal ion binding"/>
    <property type="evidence" value="ECO:0007669"/>
    <property type="project" value="UniProtKB-KW"/>
</dbReference>
<evidence type="ECO:0000256" key="8">
    <source>
        <dbReference type="PROSITE-ProRule" id="PRU00409"/>
    </source>
</evidence>
<dbReference type="InterPro" id="IPR005809">
    <property type="entry name" value="Succ_CoA_ligase-like_bsu"/>
</dbReference>
<keyword evidence="6 8" id="KW-0547">Nucleotide-binding</keyword>
<evidence type="ECO:0000256" key="5">
    <source>
        <dbReference type="ARBA" id="ARBA00022723"/>
    </source>
</evidence>
<evidence type="ECO:0000259" key="9">
    <source>
        <dbReference type="PROSITE" id="PS50975"/>
    </source>
</evidence>
<comment type="cofactor">
    <cofactor evidence="1">
        <name>Mg(2+)</name>
        <dbReference type="ChEBI" id="CHEBI:18420"/>
    </cofactor>
</comment>
<keyword evidence="7" id="KW-0460">Magnesium</keyword>
<dbReference type="InterPro" id="IPR013815">
    <property type="entry name" value="ATP_grasp_subdomain_1"/>
</dbReference>
<dbReference type="FunFam" id="3.30.470.20:FF:000002">
    <property type="entry name" value="Succinate--CoA ligase [ADP-forming] subunit beta"/>
    <property type="match status" value="1"/>
</dbReference>
<dbReference type="EC" id="6.2.1.5" evidence="10"/>
<dbReference type="GO" id="GO:0004775">
    <property type="term" value="F:succinate-CoA ligase (ADP-forming) activity"/>
    <property type="evidence" value="ECO:0007669"/>
    <property type="project" value="UniProtKB-EC"/>
</dbReference>
<evidence type="ECO:0000256" key="4">
    <source>
        <dbReference type="ARBA" id="ARBA00022598"/>
    </source>
</evidence>
<keyword evidence="5" id="KW-0479">Metal-binding</keyword>
<dbReference type="GO" id="GO:0005524">
    <property type="term" value="F:ATP binding"/>
    <property type="evidence" value="ECO:0007669"/>
    <property type="project" value="UniProtKB-UniRule"/>
</dbReference>
<dbReference type="GO" id="GO:0006104">
    <property type="term" value="P:succinyl-CoA metabolic process"/>
    <property type="evidence" value="ECO:0007669"/>
    <property type="project" value="TreeGrafter"/>
</dbReference>
<evidence type="ECO:0000256" key="7">
    <source>
        <dbReference type="ARBA" id="ARBA00022842"/>
    </source>
</evidence>
<name>A0A098AUQ6_DESHA</name>
<dbReference type="InterPro" id="IPR005811">
    <property type="entry name" value="SUCC_ACL_C"/>
</dbReference>
<keyword evidence="3" id="KW-0816">Tricarboxylic acid cycle</keyword>
<reference evidence="10" key="1">
    <citation type="submission" date="2014-07" db="EMBL/GenBank/DDBJ databases">
        <authorList>
            <person name="Hornung V.Bastian."/>
        </authorList>
    </citation>
    <scope>NUCLEOTIDE SEQUENCE</scope>
    <source>
        <strain evidence="10">PCE-S</strain>
    </source>
</reference>
<dbReference type="GO" id="GO:0042709">
    <property type="term" value="C:succinate-CoA ligase complex"/>
    <property type="evidence" value="ECO:0007669"/>
    <property type="project" value="TreeGrafter"/>
</dbReference>
<gene>
    <name evidence="10" type="ORF">DPCES_0341</name>
</gene>
<dbReference type="Pfam" id="PF00549">
    <property type="entry name" value="Ligase_CoA"/>
    <property type="match status" value="1"/>
</dbReference>
<dbReference type="PANTHER" id="PTHR11815:SF10">
    <property type="entry name" value="SUCCINATE--COA LIGASE [GDP-FORMING] SUBUNIT BETA, MITOCHONDRIAL"/>
    <property type="match status" value="1"/>
</dbReference>
<proteinExistence type="inferred from homology"/>
<keyword evidence="8" id="KW-0067">ATP-binding</keyword>
<dbReference type="InterPro" id="IPR017866">
    <property type="entry name" value="Succ-CoA_synthase_bsu_CS"/>
</dbReference>
<dbReference type="GO" id="GO:0006099">
    <property type="term" value="P:tricarboxylic acid cycle"/>
    <property type="evidence" value="ECO:0007669"/>
    <property type="project" value="UniProtKB-KW"/>
</dbReference>
<dbReference type="RefSeq" id="WP_018214562.1">
    <property type="nucleotide sequence ID" value="NZ_LK996017.1"/>
</dbReference>
<evidence type="ECO:0000313" key="10">
    <source>
        <dbReference type="EMBL" id="CDX00228.1"/>
    </source>
</evidence>
<dbReference type="Gene3D" id="3.30.1490.20">
    <property type="entry name" value="ATP-grasp fold, A domain"/>
    <property type="match status" value="1"/>
</dbReference>
<dbReference type="Gene3D" id="3.40.50.261">
    <property type="entry name" value="Succinyl-CoA synthetase domains"/>
    <property type="match status" value="1"/>
</dbReference>
<dbReference type="PROSITE" id="PS50975">
    <property type="entry name" value="ATP_GRASP"/>
    <property type="match status" value="1"/>
</dbReference>
<dbReference type="AlphaFoldDB" id="A0A098AUQ6"/>
<dbReference type="Pfam" id="PF08442">
    <property type="entry name" value="ATP-grasp_2"/>
    <property type="match status" value="1"/>
</dbReference>
<evidence type="ECO:0000256" key="1">
    <source>
        <dbReference type="ARBA" id="ARBA00001946"/>
    </source>
</evidence>